<dbReference type="EMBL" id="FPHC01000058">
    <property type="protein sequence ID" value="SFV60276.1"/>
    <property type="molecule type" value="Genomic_DNA"/>
</dbReference>
<organism evidence="1">
    <name type="scientific">hydrothermal vent metagenome</name>
    <dbReference type="NCBI Taxonomy" id="652676"/>
    <lineage>
        <taxon>unclassified sequences</taxon>
        <taxon>metagenomes</taxon>
        <taxon>ecological metagenomes</taxon>
    </lineage>
</organism>
<accession>A0A1W1C3C1</accession>
<reference evidence="1" key="1">
    <citation type="submission" date="2016-10" db="EMBL/GenBank/DDBJ databases">
        <authorList>
            <person name="de Groot N.N."/>
        </authorList>
    </citation>
    <scope>NUCLEOTIDE SEQUENCE</scope>
</reference>
<protein>
    <submittedName>
        <fullName evidence="1">Uncharacterized protein</fullName>
    </submittedName>
</protein>
<dbReference type="AlphaFoldDB" id="A0A1W1C3C1"/>
<name>A0A1W1C3C1_9ZZZZ</name>
<proteinExistence type="predicted"/>
<evidence type="ECO:0000313" key="1">
    <source>
        <dbReference type="EMBL" id="SFV60276.1"/>
    </source>
</evidence>
<sequence>MYLIQYDIIVLDRGVAVGVDLKVALLVDRHLPFYQSK</sequence>
<gene>
    <name evidence="1" type="ORF">MNB_SV-6-1589</name>
</gene>